<protein>
    <recommendedName>
        <fullName evidence="3">YtkA-like domain-containing protein</fullName>
    </recommendedName>
</protein>
<gene>
    <name evidence="1" type="ORF">LRS37_16155</name>
</gene>
<comment type="caution">
    <text evidence="1">The sequence shown here is derived from an EMBL/GenBank/DDBJ whole genome shotgun (WGS) entry which is preliminary data.</text>
</comment>
<organism evidence="1 2">
    <name type="scientific">Neobacillus sedimentimangrovi</name>
    <dbReference type="NCBI Taxonomy" id="2699460"/>
    <lineage>
        <taxon>Bacteria</taxon>
        <taxon>Bacillati</taxon>
        <taxon>Bacillota</taxon>
        <taxon>Bacilli</taxon>
        <taxon>Bacillales</taxon>
        <taxon>Bacillaceae</taxon>
        <taxon>Neobacillus</taxon>
    </lineage>
</organism>
<evidence type="ECO:0008006" key="3">
    <source>
        <dbReference type="Google" id="ProtNLM"/>
    </source>
</evidence>
<dbReference type="EMBL" id="JAJODE010000073">
    <property type="protein sequence ID" value="MCD4840340.1"/>
    <property type="molecule type" value="Genomic_DNA"/>
</dbReference>
<sequence>MLEKDIHFTKNIENTNGTHQFKGKLEEGIWNVTIHCLVNKKEHIQETVVLPVGTEAVKELEKESAKHNHHH</sequence>
<evidence type="ECO:0000313" key="2">
    <source>
        <dbReference type="Proteomes" id="UP001162836"/>
    </source>
</evidence>
<name>A0ABS8QNU0_9BACI</name>
<proteinExistence type="predicted"/>
<keyword evidence="2" id="KW-1185">Reference proteome</keyword>
<accession>A0ABS8QNU0</accession>
<dbReference type="Proteomes" id="UP001162836">
    <property type="component" value="Unassembled WGS sequence"/>
</dbReference>
<reference evidence="1 2" key="1">
    <citation type="journal article" date="2023" name="Antonie Van Leeuwenhoek">
        <title>Unveiling the genomic potential of a novel thermostable glycoside hydrolases producing Neobacillus sedimentimangrovi UE25.</title>
        <authorList>
            <person name="Ejaz U."/>
            <person name="Saleem F."/>
            <person name="Rashid R."/>
            <person name="Hasan K.A."/>
            <person name="Syed M.N."/>
            <person name="Sohail M."/>
        </authorList>
    </citation>
    <scope>NUCLEOTIDE SEQUENCE [LARGE SCALE GENOMIC DNA]</scope>
    <source>
        <strain evidence="1 2">UE25</strain>
    </source>
</reference>
<evidence type="ECO:0000313" key="1">
    <source>
        <dbReference type="EMBL" id="MCD4840340.1"/>
    </source>
</evidence>